<name>A0A7E4V3U0_PANRE</name>
<evidence type="ECO:0000259" key="1">
    <source>
        <dbReference type="PROSITE" id="PS50097"/>
    </source>
</evidence>
<dbReference type="InterPro" id="IPR011333">
    <property type="entry name" value="SKP1/BTB/POZ_sf"/>
</dbReference>
<dbReference type="SMART" id="SM00225">
    <property type="entry name" value="BTB"/>
    <property type="match status" value="1"/>
</dbReference>
<feature type="domain" description="BTB" evidence="1">
    <location>
        <begin position="150"/>
        <end position="217"/>
    </location>
</feature>
<accession>A0A7E4V3U0</accession>
<dbReference type="WBParaSite" id="Pan_g16163.t1">
    <property type="protein sequence ID" value="Pan_g16163.t1"/>
    <property type="gene ID" value="Pan_g16163"/>
</dbReference>
<proteinExistence type="predicted"/>
<dbReference type="AlphaFoldDB" id="A0A7E4V3U0"/>
<reference evidence="2" key="1">
    <citation type="journal article" date="2013" name="Genetics">
        <title>The draft genome and transcriptome of Panagrellus redivivus are shaped by the harsh demands of a free-living lifestyle.</title>
        <authorList>
            <person name="Srinivasan J."/>
            <person name="Dillman A.R."/>
            <person name="Macchietto M.G."/>
            <person name="Heikkinen L."/>
            <person name="Lakso M."/>
            <person name="Fracchia K.M."/>
            <person name="Antoshechkin I."/>
            <person name="Mortazavi A."/>
            <person name="Wong G."/>
            <person name="Sternberg P.W."/>
        </authorList>
    </citation>
    <scope>NUCLEOTIDE SEQUENCE [LARGE SCALE GENOMIC DNA]</scope>
    <source>
        <strain evidence="2">MT8872</strain>
    </source>
</reference>
<dbReference type="SUPFAM" id="SSF54695">
    <property type="entry name" value="POZ domain"/>
    <property type="match status" value="1"/>
</dbReference>
<dbReference type="Gene3D" id="3.30.710.10">
    <property type="entry name" value="Potassium Channel Kv1.1, Chain A"/>
    <property type="match status" value="1"/>
</dbReference>
<sequence length="307" mass="34339">MASKHIYATFNLTLDYMYNAKTGPMTDNVRTYFRFSDYNNTVTYTLHMYSLVEEAGIFHISLKVTGSPVFASGVLHVNLGCVSESELAIEKKACPPGESHDLLSEVFDLLFMHRNNADIVIELVLEPIPDNSSFTLPCPTAYEFAARDPVDVAFAVDGDKLPAHRGFLSGLSPVFRAMFTHDTVEARTGFIEITDFDMVTVTNAINFCYGNDTGPKSVSEVLSMSRFADKYDIQPVVKRCEKALSTHITLENFCDIADYVWTLTRDELKSPCIEFFRQNPKIALTPSFARLPLAVREGIIQEAVIVE</sequence>
<reference evidence="3" key="2">
    <citation type="submission" date="2020-10" db="UniProtKB">
        <authorList>
            <consortium name="WormBaseParasite"/>
        </authorList>
    </citation>
    <scope>IDENTIFICATION</scope>
</reference>
<dbReference type="PANTHER" id="PTHR24413">
    <property type="entry name" value="SPECKLE-TYPE POZ PROTEIN"/>
    <property type="match status" value="1"/>
</dbReference>
<protein>
    <submittedName>
        <fullName evidence="3">BTB domain-containing protein</fullName>
    </submittedName>
</protein>
<evidence type="ECO:0000313" key="2">
    <source>
        <dbReference type="Proteomes" id="UP000492821"/>
    </source>
</evidence>
<dbReference type="PROSITE" id="PS50097">
    <property type="entry name" value="BTB"/>
    <property type="match status" value="1"/>
</dbReference>
<dbReference type="Proteomes" id="UP000492821">
    <property type="component" value="Unassembled WGS sequence"/>
</dbReference>
<organism evidence="2 3">
    <name type="scientific">Panagrellus redivivus</name>
    <name type="common">Microworm</name>
    <dbReference type="NCBI Taxonomy" id="6233"/>
    <lineage>
        <taxon>Eukaryota</taxon>
        <taxon>Metazoa</taxon>
        <taxon>Ecdysozoa</taxon>
        <taxon>Nematoda</taxon>
        <taxon>Chromadorea</taxon>
        <taxon>Rhabditida</taxon>
        <taxon>Tylenchina</taxon>
        <taxon>Panagrolaimomorpha</taxon>
        <taxon>Panagrolaimoidea</taxon>
        <taxon>Panagrolaimidae</taxon>
        <taxon>Panagrellus</taxon>
    </lineage>
</organism>
<evidence type="ECO:0000313" key="3">
    <source>
        <dbReference type="WBParaSite" id="Pan_g16163.t1"/>
    </source>
</evidence>
<dbReference type="InterPro" id="IPR000210">
    <property type="entry name" value="BTB/POZ_dom"/>
</dbReference>
<dbReference type="Pfam" id="PF00651">
    <property type="entry name" value="BTB"/>
    <property type="match status" value="1"/>
</dbReference>
<keyword evidence="2" id="KW-1185">Reference proteome</keyword>